<keyword evidence="1" id="KW-0812">Transmembrane</keyword>
<feature type="transmembrane region" description="Helical" evidence="1">
    <location>
        <begin position="6"/>
        <end position="23"/>
    </location>
</feature>
<dbReference type="STRING" id="1069081.SAMN05660197_1322"/>
<proteinExistence type="predicted"/>
<organism evidence="2 3">
    <name type="scientific">Nitratiruptor tergarcus DSM 16512</name>
    <dbReference type="NCBI Taxonomy" id="1069081"/>
    <lineage>
        <taxon>Bacteria</taxon>
        <taxon>Pseudomonadati</taxon>
        <taxon>Campylobacterota</taxon>
        <taxon>Epsilonproteobacteria</taxon>
        <taxon>Nautiliales</taxon>
        <taxon>Nitratiruptoraceae</taxon>
        <taxon>Nitratiruptor</taxon>
    </lineage>
</organism>
<dbReference type="Proteomes" id="UP000192602">
    <property type="component" value="Unassembled WGS sequence"/>
</dbReference>
<accession>A0A1W1WTJ3</accession>
<dbReference type="EMBL" id="FWWZ01000001">
    <property type="protein sequence ID" value="SMC09509.1"/>
    <property type="molecule type" value="Genomic_DNA"/>
</dbReference>
<protein>
    <submittedName>
        <fullName evidence="2">Uncharacterized protein</fullName>
    </submittedName>
</protein>
<dbReference type="AlphaFoldDB" id="A0A1W1WTJ3"/>
<name>A0A1W1WTJ3_9BACT</name>
<keyword evidence="1" id="KW-1133">Transmembrane helix</keyword>
<keyword evidence="1" id="KW-0472">Membrane</keyword>
<evidence type="ECO:0000313" key="3">
    <source>
        <dbReference type="Proteomes" id="UP000192602"/>
    </source>
</evidence>
<evidence type="ECO:0000313" key="2">
    <source>
        <dbReference type="EMBL" id="SMC09509.1"/>
    </source>
</evidence>
<sequence length="31" mass="3511">MSAGTYVLLTIGILGAYALYLIFKEKHKMQH</sequence>
<evidence type="ECO:0000256" key="1">
    <source>
        <dbReference type="SAM" id="Phobius"/>
    </source>
</evidence>
<keyword evidence="3" id="KW-1185">Reference proteome</keyword>
<gene>
    <name evidence="2" type="ORF">SAMN05660197_1322</name>
</gene>
<reference evidence="3" key="1">
    <citation type="submission" date="2017-04" db="EMBL/GenBank/DDBJ databases">
        <authorList>
            <person name="Varghese N."/>
            <person name="Submissions S."/>
        </authorList>
    </citation>
    <scope>NUCLEOTIDE SEQUENCE [LARGE SCALE GENOMIC DNA]</scope>
    <source>
        <strain evidence="3">DSM 16512</strain>
    </source>
</reference>